<evidence type="ECO:0000313" key="3">
    <source>
        <dbReference type="Proteomes" id="UP000548707"/>
    </source>
</evidence>
<dbReference type="Proteomes" id="UP000548707">
    <property type="component" value="Unassembled WGS sequence"/>
</dbReference>
<protein>
    <recommendedName>
        <fullName evidence="4">DUF1508 domain-containing protein</fullName>
    </recommendedName>
</protein>
<sequence>MEVTATDRGFYGGGIKEPGDTFVLDDEDHFSKSWMVEGTEAKPRKRPKYTGYVASRGAAGKFVVKDAAGQMVGTFTGSKAEAESEAARLNDGGEINLGKEAQGNGLPDA</sequence>
<name>A0AB36CQS7_9PSED</name>
<comment type="caution">
    <text evidence="2">The sequence shown here is derived from an EMBL/GenBank/DDBJ whole genome shotgun (WGS) entry which is preliminary data.</text>
</comment>
<reference evidence="2 3" key="1">
    <citation type="journal article" date="2020" name="Front. Microbiol.">
        <title>Genetic Organization of the aprX-lipA2 Operon Affects the Proteolytic Potential of Pseudomonas Species in Milk.</title>
        <authorList>
            <person name="Maier C."/>
            <person name="Huptas C."/>
            <person name="von Neubeck M."/>
            <person name="Scherer S."/>
            <person name="Wenning M."/>
            <person name="Lucking G."/>
        </authorList>
    </citation>
    <scope>NUCLEOTIDE SEQUENCE [LARGE SCALE GENOMIC DNA]</scope>
    <source>
        <strain evidence="2 3">WS 5114</strain>
    </source>
</reference>
<feature type="region of interest" description="Disordered" evidence="1">
    <location>
        <begin position="76"/>
        <end position="109"/>
    </location>
</feature>
<evidence type="ECO:0008006" key="4">
    <source>
        <dbReference type="Google" id="ProtNLM"/>
    </source>
</evidence>
<accession>A0AB36CQS7</accession>
<gene>
    <name evidence="2" type="ORF">HBO26_03660</name>
</gene>
<dbReference type="RefSeq" id="WP_169856386.1">
    <property type="nucleotide sequence ID" value="NZ_JAAQXV010000001.1"/>
</dbReference>
<evidence type="ECO:0000256" key="1">
    <source>
        <dbReference type="SAM" id="MobiDB-lite"/>
    </source>
</evidence>
<proteinExistence type="predicted"/>
<dbReference type="AlphaFoldDB" id="A0AB36CQS7"/>
<organism evidence="2 3">
    <name type="scientific">Pseudomonas mandelii</name>
    <dbReference type="NCBI Taxonomy" id="75612"/>
    <lineage>
        <taxon>Bacteria</taxon>
        <taxon>Pseudomonadati</taxon>
        <taxon>Pseudomonadota</taxon>
        <taxon>Gammaproteobacteria</taxon>
        <taxon>Pseudomonadales</taxon>
        <taxon>Pseudomonadaceae</taxon>
        <taxon>Pseudomonas</taxon>
    </lineage>
</organism>
<evidence type="ECO:0000313" key="2">
    <source>
        <dbReference type="EMBL" id="NMZ78404.1"/>
    </source>
</evidence>
<dbReference type="EMBL" id="JAAQXV010000001">
    <property type="protein sequence ID" value="NMZ78404.1"/>
    <property type="molecule type" value="Genomic_DNA"/>
</dbReference>